<dbReference type="AlphaFoldDB" id="A0A8J0UV54"/>
<evidence type="ECO:0000313" key="4">
    <source>
        <dbReference type="RefSeq" id="XP_018110112.1"/>
    </source>
</evidence>
<dbReference type="SUPFAM" id="SSF55315">
    <property type="entry name" value="L30e-like"/>
    <property type="match status" value="1"/>
</dbReference>
<name>A0A8J0UV54_XENLA</name>
<evidence type="ECO:0000256" key="1">
    <source>
        <dbReference type="ARBA" id="ARBA00007361"/>
    </source>
</evidence>
<dbReference type="InterPro" id="IPR029064">
    <property type="entry name" value="Ribosomal_eL30-like_sf"/>
</dbReference>
<dbReference type="GO" id="GO:0051726">
    <property type="term" value="P:regulation of cell cycle"/>
    <property type="evidence" value="ECO:0000318"/>
    <property type="project" value="GO_Central"/>
</dbReference>
<dbReference type="OrthoDB" id="5976967at2759"/>
<dbReference type="KEGG" id="xla:108712402"/>
<feature type="domain" description="Ribosomal protein eL8/eL30/eS12/Gadd45" evidence="2">
    <location>
        <begin position="64"/>
        <end position="145"/>
    </location>
</feature>
<gene>
    <name evidence="4 5" type="primary">gadd45b.L</name>
</gene>
<dbReference type="PANTHER" id="PTHR10411:SF5">
    <property type="entry name" value="GROWTH ARREST AND DNA DAMAGE-INDUCIBLE PROTEIN GADD45 BETA"/>
    <property type="match status" value="1"/>
</dbReference>
<dbReference type="Xenbase" id="XB-GENE-6487548">
    <property type="gene designation" value="gadd45b.L"/>
</dbReference>
<evidence type="ECO:0000313" key="5">
    <source>
        <dbReference type="Xenbase" id="XB-GENE-6487548"/>
    </source>
</evidence>
<dbReference type="GO" id="GO:0005634">
    <property type="term" value="C:nucleus"/>
    <property type="evidence" value="ECO:0000318"/>
    <property type="project" value="GO_Central"/>
</dbReference>
<dbReference type="Pfam" id="PF01248">
    <property type="entry name" value="Ribosomal_L7Ae"/>
    <property type="match status" value="1"/>
</dbReference>
<proteinExistence type="inferred from homology"/>
<dbReference type="Proteomes" id="UP000186698">
    <property type="component" value="Chromosome 1L"/>
</dbReference>
<dbReference type="Gene3D" id="3.30.1330.30">
    <property type="match status" value="1"/>
</dbReference>
<reference evidence="4" key="1">
    <citation type="submission" date="2025-08" db="UniProtKB">
        <authorList>
            <consortium name="RefSeq"/>
        </authorList>
    </citation>
    <scope>IDENTIFICATION</scope>
    <source>
        <strain evidence="4">J_2021</strain>
        <tissue evidence="4">Erythrocytes</tissue>
    </source>
</reference>
<dbReference type="InterPro" id="IPR004038">
    <property type="entry name" value="Ribosomal_eL8/eL30/eS12/Gad45"/>
</dbReference>
<dbReference type="CTD" id="108712402"/>
<dbReference type="GeneID" id="108712402"/>
<protein>
    <submittedName>
        <fullName evidence="4">Growth arrest and DNA damage-inducible protein GADD45 beta</fullName>
    </submittedName>
</protein>
<sequence length="200" mass="22442">MRGMCEAVRIEQAVGAVGALGMRDYCDSGRLLNSQYKSCCNTMTFEEIASCDNQKRKMQPVSRALEEVLVAAQKRDSLTVGVYESAKLMNVDPDRVVLCLLASDPEHEDNVALKIHFTLIKAFCCDNDINIVQVSGLQRLSEIIDGHSEANSEPSDLHCILVLDSITDSWKCSSWHQISNYCSEYRSRSQWVPFVSLTER</sequence>
<evidence type="ECO:0000313" key="3">
    <source>
        <dbReference type="Proteomes" id="UP000186698"/>
    </source>
</evidence>
<keyword evidence="3" id="KW-1185">Reference proteome</keyword>
<comment type="similarity">
    <text evidence="1">Belongs to the GADD45 family.</text>
</comment>
<dbReference type="PANTHER" id="PTHR10411">
    <property type="entry name" value="GROWTH ARREST AND DNA DAMAGE-INDUCIBLE PROTEIN GADD45"/>
    <property type="match status" value="1"/>
</dbReference>
<dbReference type="AGR" id="Xenbase:XB-GENE-6487548"/>
<evidence type="ECO:0000259" key="2">
    <source>
        <dbReference type="Pfam" id="PF01248"/>
    </source>
</evidence>
<dbReference type="GO" id="GO:0005737">
    <property type="term" value="C:cytoplasm"/>
    <property type="evidence" value="ECO:0000318"/>
    <property type="project" value="GO_Central"/>
</dbReference>
<dbReference type="InterPro" id="IPR024824">
    <property type="entry name" value="GADD45"/>
</dbReference>
<dbReference type="RefSeq" id="XP_018110112.1">
    <property type="nucleotide sequence ID" value="XM_018254623.2"/>
</dbReference>
<organism evidence="3 4">
    <name type="scientific">Xenopus laevis</name>
    <name type="common">African clawed frog</name>
    <dbReference type="NCBI Taxonomy" id="8355"/>
    <lineage>
        <taxon>Eukaryota</taxon>
        <taxon>Metazoa</taxon>
        <taxon>Chordata</taxon>
        <taxon>Craniata</taxon>
        <taxon>Vertebrata</taxon>
        <taxon>Euteleostomi</taxon>
        <taxon>Amphibia</taxon>
        <taxon>Batrachia</taxon>
        <taxon>Anura</taxon>
        <taxon>Pipoidea</taxon>
        <taxon>Pipidae</taxon>
        <taxon>Xenopodinae</taxon>
        <taxon>Xenopus</taxon>
        <taxon>Xenopus</taxon>
    </lineage>
</organism>
<accession>A0A8J0UV54</accession>